<dbReference type="EMBL" id="BLXT01005682">
    <property type="protein sequence ID" value="GFO25068.1"/>
    <property type="molecule type" value="Genomic_DNA"/>
</dbReference>
<proteinExistence type="predicted"/>
<accession>A0AAV4C0X1</accession>
<sequence length="130" mass="14805">MQRNNILNTFPLTDADVRPSRFQLQNVYHVLKVFNEKAVAALRVQGCEDTANLIQFVLKWWNTVNVSSKGQATEQNIPTGELKPLNPPAWKHFSTSFRIQHQGTGRADSNARHITQKGHSCRLYVLCWCG</sequence>
<name>A0AAV4C0X1_9GAST</name>
<keyword evidence="2" id="KW-1185">Reference proteome</keyword>
<evidence type="ECO:0000313" key="2">
    <source>
        <dbReference type="Proteomes" id="UP000735302"/>
    </source>
</evidence>
<gene>
    <name evidence="1" type="ORF">PoB_005157300</name>
</gene>
<dbReference type="AlphaFoldDB" id="A0AAV4C0X1"/>
<organism evidence="1 2">
    <name type="scientific">Plakobranchus ocellatus</name>
    <dbReference type="NCBI Taxonomy" id="259542"/>
    <lineage>
        <taxon>Eukaryota</taxon>
        <taxon>Metazoa</taxon>
        <taxon>Spiralia</taxon>
        <taxon>Lophotrochozoa</taxon>
        <taxon>Mollusca</taxon>
        <taxon>Gastropoda</taxon>
        <taxon>Heterobranchia</taxon>
        <taxon>Euthyneura</taxon>
        <taxon>Panpulmonata</taxon>
        <taxon>Sacoglossa</taxon>
        <taxon>Placobranchoidea</taxon>
        <taxon>Plakobranchidae</taxon>
        <taxon>Plakobranchus</taxon>
    </lineage>
</organism>
<reference evidence="1 2" key="1">
    <citation type="journal article" date="2021" name="Elife">
        <title>Chloroplast acquisition without the gene transfer in kleptoplastic sea slugs, Plakobranchus ocellatus.</title>
        <authorList>
            <person name="Maeda T."/>
            <person name="Takahashi S."/>
            <person name="Yoshida T."/>
            <person name="Shimamura S."/>
            <person name="Takaki Y."/>
            <person name="Nagai Y."/>
            <person name="Toyoda A."/>
            <person name="Suzuki Y."/>
            <person name="Arimoto A."/>
            <person name="Ishii H."/>
            <person name="Satoh N."/>
            <person name="Nishiyama T."/>
            <person name="Hasebe M."/>
            <person name="Maruyama T."/>
            <person name="Minagawa J."/>
            <person name="Obokata J."/>
            <person name="Shigenobu S."/>
        </authorList>
    </citation>
    <scope>NUCLEOTIDE SEQUENCE [LARGE SCALE GENOMIC DNA]</scope>
</reference>
<dbReference type="Proteomes" id="UP000735302">
    <property type="component" value="Unassembled WGS sequence"/>
</dbReference>
<protein>
    <submittedName>
        <fullName evidence="1">Polyphosphoinositide phosphatase</fullName>
    </submittedName>
</protein>
<evidence type="ECO:0000313" key="1">
    <source>
        <dbReference type="EMBL" id="GFO25068.1"/>
    </source>
</evidence>
<comment type="caution">
    <text evidence="1">The sequence shown here is derived from an EMBL/GenBank/DDBJ whole genome shotgun (WGS) entry which is preliminary data.</text>
</comment>